<evidence type="ECO:0000259" key="17">
    <source>
        <dbReference type="PROSITE" id="PS50901"/>
    </source>
</evidence>
<protein>
    <recommendedName>
        <fullName evidence="3">DNA translocase FtsK</fullName>
    </recommendedName>
</protein>
<comment type="similarity">
    <text evidence="2">Belongs to the FtsK/SpoIIIE/SftA family.</text>
</comment>
<sequence length="1217" mass="130859">MSQEYIEDKEPKLKKLNSRQRLLEAALLAVTVFAVYMIAALVSFSPADPSWSQTAWHDPIQNFGGESGAWLADVFLFVFGILAYAIPPLMIFSCWMLYRFTREQKSVDFFAFSLRLVGLLALVFSSCGLFAISIDDWYYFASGGVVGNLINSALLPHMNSVGATLVLLGVWAVGLTLLTGWSWLTIAEKIGGLVMGVLTFASNKTRKSSDRADSAIDSEPQISSERSGASDDDVLLGASSFSIAEDGPKDDDLSDEFQQTFTFAQAKADDVEGSDGAALQPGRVDISMFDDSLSPQAMNEQAQSAQANSEALVNEQPIDDQWLKEGGETSLSSVTVEPNSWEGSSSWEGHSSRVEEESQPPTFSFGQTTFTRASTISSYSDTASSSSGIESHMAESETPAVQDASTVSAFSAENHYGYTNSESKPGSEAGVDVESDTVSGAFSALSASAAAAAAATSAASTSSVSMPFTPVPLGGASQVKQGIGPELPRPNPVRIPTRRELASFGIKLPSQREAEQREREKLGGTASQLSEPNLSVDDDDLDAMQEEALRRAFAEEQRERYGDSFQIEGDATENESDSSAYHSPLSGISARDDDDEIDSAAGRAVEPLFTLPSQTGVADTSGLLPVDVIEAAPSAPAFNSPVAGLTPASRPAAPFEPAAPDAAKEEYGYRAPAPAAVPSFSASSVNQPVVAFAPEPEEESVSPSVEGLIHPFLMRNERPLEKPTTPLPSLDLLAAPPPNPTPIDTEALEETARLIERRLADFRVKARVVDILPGPVITRFELDLAPGVKAARISSLARDLARSLSVVAVRVVEVIPGKPYVGLELPNEHRQTVYMREVLNGPEFTGASSPLTVVLGKDISGQPVVADLAKMPHLLVAGTTGSGKSVGVNAMILSMLFKSKPEDVRFIMIDPKMLELSVYEGIPHLLTEVVTDMKDAANALRWCVGEMERRYKLMSALGVRNLAGYNERLEEAESLGRPVPDPFWKPTDSMDMTHPVLEKLPYIVVMVDEFADLMMAVGKKVEELIARLAQKARAAGIHLVLATQRPSVDVITGLIKANIPTRMAFTVSSKIDSRTILDQGGAESLLGMGDMLYLPPNSSMPVRVHGAFVRDQEVHAVVQDWKARGRPQYIENITAASEEGGGEGLGFDGEEELDPLFDQAVAFVIEKKKPSISGIQRQFRIGYNRAARIIDQMEAQGIVSPPGHSGNREVLARSDFD</sequence>
<dbReference type="PANTHER" id="PTHR22683:SF41">
    <property type="entry name" value="DNA TRANSLOCASE FTSK"/>
    <property type="match status" value="1"/>
</dbReference>
<feature type="region of interest" description="Disordered" evidence="15">
    <location>
        <begin position="379"/>
        <end position="403"/>
    </location>
</feature>
<dbReference type="InterPro" id="IPR036390">
    <property type="entry name" value="WH_DNA-bd_sf"/>
</dbReference>
<feature type="transmembrane region" description="Helical" evidence="16">
    <location>
        <begin position="110"/>
        <end position="131"/>
    </location>
</feature>
<accession>A0A2X4UI81</accession>
<evidence type="ECO:0000256" key="15">
    <source>
        <dbReference type="SAM" id="MobiDB-lite"/>
    </source>
</evidence>
<dbReference type="GO" id="GO:0005886">
    <property type="term" value="C:plasma membrane"/>
    <property type="evidence" value="ECO:0007669"/>
    <property type="project" value="UniProtKB-SubCell"/>
</dbReference>
<evidence type="ECO:0000256" key="13">
    <source>
        <dbReference type="ARBA" id="ARBA00023306"/>
    </source>
</evidence>
<dbReference type="GO" id="GO:0051301">
    <property type="term" value="P:cell division"/>
    <property type="evidence" value="ECO:0007669"/>
    <property type="project" value="UniProtKB-KW"/>
</dbReference>
<feature type="domain" description="FtsK" evidence="17">
    <location>
        <begin position="861"/>
        <end position="1074"/>
    </location>
</feature>
<feature type="compositionally biased region" description="Basic and acidic residues" evidence="15">
    <location>
        <begin position="547"/>
        <end position="562"/>
    </location>
</feature>
<evidence type="ECO:0000256" key="3">
    <source>
        <dbReference type="ARBA" id="ARBA00020887"/>
    </source>
</evidence>
<dbReference type="EMBL" id="LS483470">
    <property type="protein sequence ID" value="SQI39566.1"/>
    <property type="molecule type" value="Genomic_DNA"/>
</dbReference>
<dbReference type="InterPro" id="IPR027417">
    <property type="entry name" value="P-loop_NTPase"/>
</dbReference>
<evidence type="ECO:0000256" key="11">
    <source>
        <dbReference type="ARBA" id="ARBA00023125"/>
    </source>
</evidence>
<dbReference type="GO" id="GO:0003677">
    <property type="term" value="F:DNA binding"/>
    <property type="evidence" value="ECO:0007669"/>
    <property type="project" value="UniProtKB-KW"/>
</dbReference>
<feature type="region of interest" description="Disordered" evidence="15">
    <location>
        <begin position="503"/>
        <end position="599"/>
    </location>
</feature>
<dbReference type="FunFam" id="3.40.50.300:FF:000209">
    <property type="entry name" value="Cell division protein FtsK"/>
    <property type="match status" value="1"/>
</dbReference>
<dbReference type="OrthoDB" id="9807790at2"/>
<dbReference type="Pfam" id="PF17854">
    <property type="entry name" value="FtsK_alpha"/>
    <property type="match status" value="1"/>
</dbReference>
<keyword evidence="11" id="KW-0238">DNA-binding</keyword>
<dbReference type="Gene3D" id="3.30.980.40">
    <property type="match status" value="1"/>
</dbReference>
<evidence type="ECO:0000256" key="1">
    <source>
        <dbReference type="ARBA" id="ARBA00004651"/>
    </source>
</evidence>
<feature type="region of interest" description="Disordered" evidence="15">
    <location>
        <begin position="209"/>
        <end position="233"/>
    </location>
</feature>
<keyword evidence="10 16" id="KW-1133">Transmembrane helix</keyword>
<dbReference type="Proteomes" id="UP000249005">
    <property type="component" value="Chromosome 1"/>
</dbReference>
<keyword evidence="12 16" id="KW-0472">Membrane</keyword>
<reference evidence="18 19" key="1">
    <citation type="submission" date="2018-06" db="EMBL/GenBank/DDBJ databases">
        <authorList>
            <consortium name="Pathogen Informatics"/>
            <person name="Doyle S."/>
        </authorList>
    </citation>
    <scope>NUCLEOTIDE SEQUENCE [LARGE SCALE GENOMIC DNA]</scope>
    <source>
        <strain evidence="18 19">NCTC12151</strain>
    </source>
</reference>
<feature type="compositionally biased region" description="Basic and acidic residues" evidence="15">
    <location>
        <begin position="1206"/>
        <end position="1217"/>
    </location>
</feature>
<dbReference type="Pfam" id="PF13491">
    <property type="entry name" value="FtsK_4TM"/>
    <property type="match status" value="1"/>
</dbReference>
<evidence type="ECO:0000256" key="9">
    <source>
        <dbReference type="ARBA" id="ARBA00022840"/>
    </source>
</evidence>
<keyword evidence="6 16" id="KW-0812">Transmembrane</keyword>
<evidence type="ECO:0000256" key="6">
    <source>
        <dbReference type="ARBA" id="ARBA00022692"/>
    </source>
</evidence>
<dbReference type="SUPFAM" id="SSF46785">
    <property type="entry name" value="Winged helix' DNA-binding domain"/>
    <property type="match status" value="1"/>
</dbReference>
<dbReference type="InterPro" id="IPR041027">
    <property type="entry name" value="FtsK_alpha"/>
</dbReference>
<dbReference type="SUPFAM" id="SSF52540">
    <property type="entry name" value="P-loop containing nucleoside triphosphate hydrolases"/>
    <property type="match status" value="1"/>
</dbReference>
<evidence type="ECO:0000256" key="4">
    <source>
        <dbReference type="ARBA" id="ARBA00022475"/>
    </source>
</evidence>
<evidence type="ECO:0000313" key="19">
    <source>
        <dbReference type="Proteomes" id="UP000249005"/>
    </source>
</evidence>
<dbReference type="FunFam" id="3.30.980.40:FF:000001">
    <property type="entry name" value="DNA translocase FtsK"/>
    <property type="match status" value="1"/>
</dbReference>
<keyword evidence="4" id="KW-1003">Cell membrane</keyword>
<keyword evidence="9 14" id="KW-0067">ATP-binding</keyword>
<feature type="compositionally biased region" description="Acidic residues" evidence="15">
    <location>
        <begin position="536"/>
        <end position="545"/>
    </location>
</feature>
<feature type="compositionally biased region" description="Low complexity" evidence="15">
    <location>
        <begin position="340"/>
        <end position="349"/>
    </location>
</feature>
<dbReference type="GO" id="GO:0005524">
    <property type="term" value="F:ATP binding"/>
    <property type="evidence" value="ECO:0007669"/>
    <property type="project" value="UniProtKB-UniRule"/>
</dbReference>
<evidence type="ECO:0000256" key="8">
    <source>
        <dbReference type="ARBA" id="ARBA00022829"/>
    </source>
</evidence>
<dbReference type="InterPro" id="IPR050206">
    <property type="entry name" value="FtsK/SpoIIIE/SftA"/>
</dbReference>
<evidence type="ECO:0000256" key="5">
    <source>
        <dbReference type="ARBA" id="ARBA00022618"/>
    </source>
</evidence>
<dbReference type="SMART" id="SM00843">
    <property type="entry name" value="Ftsk_gamma"/>
    <property type="match status" value="1"/>
</dbReference>
<dbReference type="Pfam" id="PF09397">
    <property type="entry name" value="FtsK_gamma"/>
    <property type="match status" value="1"/>
</dbReference>
<dbReference type="PANTHER" id="PTHR22683">
    <property type="entry name" value="SPORULATION PROTEIN RELATED"/>
    <property type="match status" value="1"/>
</dbReference>
<keyword evidence="19" id="KW-1185">Reference proteome</keyword>
<evidence type="ECO:0000256" key="10">
    <source>
        <dbReference type="ARBA" id="ARBA00022989"/>
    </source>
</evidence>
<dbReference type="InterPro" id="IPR018541">
    <property type="entry name" value="Ftsk_gamma"/>
</dbReference>
<evidence type="ECO:0000256" key="7">
    <source>
        <dbReference type="ARBA" id="ARBA00022741"/>
    </source>
</evidence>
<feature type="transmembrane region" description="Helical" evidence="16">
    <location>
        <begin position="162"/>
        <end position="184"/>
    </location>
</feature>
<keyword evidence="7 14" id="KW-0547">Nucleotide-binding</keyword>
<dbReference type="CDD" id="cd01127">
    <property type="entry name" value="TrwB_TraG_TraD_VirD4"/>
    <property type="match status" value="1"/>
</dbReference>
<keyword evidence="5" id="KW-0132">Cell division</keyword>
<feature type="transmembrane region" description="Helical" evidence="16">
    <location>
        <begin position="137"/>
        <end position="155"/>
    </location>
</feature>
<feature type="compositionally biased region" description="Polar residues" evidence="15">
    <location>
        <begin position="329"/>
        <end position="338"/>
    </location>
</feature>
<dbReference type="RefSeq" id="WP_111739978.1">
    <property type="nucleotide sequence ID" value="NZ_LR698987.1"/>
</dbReference>
<dbReference type="Gene3D" id="1.10.10.10">
    <property type="entry name" value="Winged helix-like DNA-binding domain superfamily/Winged helix DNA-binding domain"/>
    <property type="match status" value="1"/>
</dbReference>
<evidence type="ECO:0000256" key="16">
    <source>
        <dbReference type="SAM" id="Phobius"/>
    </source>
</evidence>
<dbReference type="InterPro" id="IPR025199">
    <property type="entry name" value="FtsK_4TM"/>
</dbReference>
<name>A0A2X4UI81_9GAMM</name>
<keyword evidence="8" id="KW-0159">Chromosome partition</keyword>
<evidence type="ECO:0000256" key="2">
    <source>
        <dbReference type="ARBA" id="ARBA00006474"/>
    </source>
</evidence>
<dbReference type="Pfam" id="PF01580">
    <property type="entry name" value="FtsK_SpoIIIE"/>
    <property type="match status" value="1"/>
</dbReference>
<dbReference type="AlphaFoldDB" id="A0A2X4UI81"/>
<feature type="transmembrane region" description="Helical" evidence="16">
    <location>
        <begin position="21"/>
        <end position="44"/>
    </location>
</feature>
<gene>
    <name evidence="18" type="primary">ftsK</name>
    <name evidence="18" type="ORF">NCTC12151_01395</name>
</gene>
<feature type="transmembrane region" description="Helical" evidence="16">
    <location>
        <begin position="74"/>
        <end position="98"/>
    </location>
</feature>
<keyword evidence="13" id="KW-0131">Cell cycle</keyword>
<dbReference type="InterPro" id="IPR036388">
    <property type="entry name" value="WH-like_DNA-bd_sf"/>
</dbReference>
<dbReference type="PROSITE" id="PS50901">
    <property type="entry name" value="FTSK"/>
    <property type="match status" value="1"/>
</dbReference>
<feature type="binding site" evidence="14">
    <location>
        <begin position="878"/>
        <end position="885"/>
    </location>
    <ligand>
        <name>ATP</name>
        <dbReference type="ChEBI" id="CHEBI:30616"/>
    </ligand>
</feature>
<comment type="subcellular location">
    <subcellularLocation>
        <location evidence="1">Cell membrane</location>
        <topology evidence="1">Multi-pass membrane protein</topology>
    </subcellularLocation>
</comment>
<evidence type="ECO:0000313" key="18">
    <source>
        <dbReference type="EMBL" id="SQI39566.1"/>
    </source>
</evidence>
<feature type="region of interest" description="Disordered" evidence="15">
    <location>
        <begin position="329"/>
        <end position="366"/>
    </location>
</feature>
<evidence type="ECO:0000256" key="12">
    <source>
        <dbReference type="ARBA" id="ARBA00023136"/>
    </source>
</evidence>
<dbReference type="KEGG" id="lri:NCTC12151_01395"/>
<dbReference type="GO" id="GO:0007059">
    <property type="term" value="P:chromosome segregation"/>
    <property type="evidence" value="ECO:0007669"/>
    <property type="project" value="UniProtKB-KW"/>
</dbReference>
<dbReference type="InterPro" id="IPR002543">
    <property type="entry name" value="FtsK_dom"/>
</dbReference>
<evidence type="ECO:0000256" key="14">
    <source>
        <dbReference type="PROSITE-ProRule" id="PRU00289"/>
    </source>
</evidence>
<dbReference type="Gene3D" id="3.40.50.300">
    <property type="entry name" value="P-loop containing nucleotide triphosphate hydrolases"/>
    <property type="match status" value="1"/>
</dbReference>
<feature type="region of interest" description="Disordered" evidence="15">
    <location>
        <begin position="1197"/>
        <end position="1217"/>
    </location>
</feature>
<proteinExistence type="inferred from homology"/>
<feature type="compositionally biased region" description="Basic and acidic residues" evidence="15">
    <location>
        <begin position="510"/>
        <end position="522"/>
    </location>
</feature>
<organism evidence="18 19">
    <name type="scientific">Leminorella richardii</name>
    <dbReference type="NCBI Taxonomy" id="158841"/>
    <lineage>
        <taxon>Bacteria</taxon>
        <taxon>Pseudomonadati</taxon>
        <taxon>Pseudomonadota</taxon>
        <taxon>Gammaproteobacteria</taxon>
        <taxon>Enterobacterales</taxon>
        <taxon>Budviciaceae</taxon>
        <taxon>Leminorella</taxon>
    </lineage>
</organism>